<evidence type="ECO:0000313" key="4">
    <source>
        <dbReference type="Proteomes" id="UP001223547"/>
    </source>
</evidence>
<dbReference type="EMBL" id="JASSQD010000001">
    <property type="protein sequence ID" value="MDK9557670.1"/>
    <property type="molecule type" value="Genomic_DNA"/>
</dbReference>
<feature type="domain" description="ATP-grasp" evidence="2">
    <location>
        <begin position="120"/>
        <end position="311"/>
    </location>
</feature>
<organism evidence="3 4">
    <name type="scientific">Marinobacter albus</name>
    <dbReference type="NCBI Taxonomy" id="3030833"/>
    <lineage>
        <taxon>Bacteria</taxon>
        <taxon>Pseudomonadati</taxon>
        <taxon>Pseudomonadota</taxon>
        <taxon>Gammaproteobacteria</taxon>
        <taxon>Pseudomonadales</taxon>
        <taxon>Marinobacteraceae</taxon>
        <taxon>Marinobacter</taxon>
    </lineage>
</organism>
<dbReference type="SUPFAM" id="SSF56059">
    <property type="entry name" value="Glutathione synthetase ATP-binding domain-like"/>
    <property type="match status" value="1"/>
</dbReference>
<dbReference type="RefSeq" id="WP_219865873.1">
    <property type="nucleotide sequence ID" value="NZ_JASSQD010000001.1"/>
</dbReference>
<sequence>MESRILVLDGNQRASLAAVRSLGSRNLWVAVAESTATSMAGMSRYCKVRATYPDPYESPRLFFEAIVKLVNDLDISFLLPITEATTYVLLRYRDELPQHVTFPFPRSDSVEKLANKNELFKYATIKGVPVPETLFCENAEEGLRKLGQIDHFPIVLKPFKSKILEDGHIVSTRVLIAESAEQARSYLASYNFFSYPFTIQSFIAGTGQGVFALYNHGKPVCYFSHRRIREKPPAGGVSVLSESAPLNDALRLSAEHLLGGVQWHGVAMVEFRVDHNGTGYLMEVNPRFWGSLQLAIDSGIDFPWWLYLVCTEQQMPEVKWRQRRVRWILGDLDRLIIILKSPNKNYSFGQKLIEVLRFFQPGLQTRHEVNRWNDLRPFWFELRQYLRALRR</sequence>
<keyword evidence="4" id="KW-1185">Reference proteome</keyword>
<dbReference type="InterPro" id="IPR011761">
    <property type="entry name" value="ATP-grasp"/>
</dbReference>
<evidence type="ECO:0000313" key="3">
    <source>
        <dbReference type="EMBL" id="MDK9557670.1"/>
    </source>
</evidence>
<evidence type="ECO:0000256" key="1">
    <source>
        <dbReference type="PROSITE-ProRule" id="PRU00409"/>
    </source>
</evidence>
<dbReference type="PROSITE" id="PS50975">
    <property type="entry name" value="ATP_GRASP"/>
    <property type="match status" value="1"/>
</dbReference>
<reference evidence="3 4" key="1">
    <citation type="submission" date="2023-05" db="EMBL/GenBank/DDBJ databases">
        <title>Marinobacter albus sp. nov., a marine bacterium isolated from sand in a coastal intertidal zone of huludao.</title>
        <authorList>
            <person name="Deng T."/>
        </authorList>
    </citation>
    <scope>NUCLEOTIDE SEQUENCE [LARGE SCALE GENOMIC DNA]</scope>
    <source>
        <strain evidence="3 4">M216</strain>
    </source>
</reference>
<keyword evidence="1" id="KW-0547">Nucleotide-binding</keyword>
<protein>
    <submittedName>
        <fullName evidence="3">ATP-grasp domain-containing protein</fullName>
    </submittedName>
</protein>
<keyword evidence="1" id="KW-0067">ATP-binding</keyword>
<dbReference type="Gene3D" id="3.40.50.20">
    <property type="match status" value="1"/>
</dbReference>
<gene>
    <name evidence="3" type="ORF">QQF73_08550</name>
</gene>
<name>A0ABT7HBD9_9GAMM</name>
<comment type="caution">
    <text evidence="3">The sequence shown here is derived from an EMBL/GenBank/DDBJ whole genome shotgun (WGS) entry which is preliminary data.</text>
</comment>
<accession>A0ABT7HBD9</accession>
<dbReference type="Pfam" id="PF15632">
    <property type="entry name" value="ATPgrasp_Ter"/>
    <property type="match status" value="1"/>
</dbReference>
<evidence type="ECO:0000259" key="2">
    <source>
        <dbReference type="PROSITE" id="PS50975"/>
    </source>
</evidence>
<dbReference type="Gene3D" id="3.30.470.20">
    <property type="entry name" value="ATP-grasp fold, B domain"/>
    <property type="match status" value="1"/>
</dbReference>
<dbReference type="Proteomes" id="UP001223547">
    <property type="component" value="Unassembled WGS sequence"/>
</dbReference>
<proteinExistence type="predicted"/>